<protein>
    <submittedName>
        <fullName evidence="2">Uncharacterized protein</fullName>
    </submittedName>
</protein>
<organism evidence="2 3">
    <name type="scientific">Pyrrhoderma noxium</name>
    <dbReference type="NCBI Taxonomy" id="2282107"/>
    <lineage>
        <taxon>Eukaryota</taxon>
        <taxon>Fungi</taxon>
        <taxon>Dikarya</taxon>
        <taxon>Basidiomycota</taxon>
        <taxon>Agaricomycotina</taxon>
        <taxon>Agaricomycetes</taxon>
        <taxon>Hymenochaetales</taxon>
        <taxon>Hymenochaetaceae</taxon>
        <taxon>Pyrrhoderma</taxon>
    </lineage>
</organism>
<evidence type="ECO:0000313" key="3">
    <source>
        <dbReference type="Proteomes" id="UP000217199"/>
    </source>
</evidence>
<feature type="compositionally biased region" description="Low complexity" evidence="1">
    <location>
        <begin position="114"/>
        <end position="131"/>
    </location>
</feature>
<dbReference type="Proteomes" id="UP000217199">
    <property type="component" value="Unassembled WGS sequence"/>
</dbReference>
<accession>A0A286UDT1</accession>
<evidence type="ECO:0000256" key="1">
    <source>
        <dbReference type="SAM" id="MobiDB-lite"/>
    </source>
</evidence>
<dbReference type="EMBL" id="NBII01000006">
    <property type="protein sequence ID" value="PAV17645.1"/>
    <property type="molecule type" value="Genomic_DNA"/>
</dbReference>
<comment type="caution">
    <text evidence="2">The sequence shown here is derived from an EMBL/GenBank/DDBJ whole genome shotgun (WGS) entry which is preliminary data.</text>
</comment>
<feature type="compositionally biased region" description="Basic and acidic residues" evidence="1">
    <location>
        <begin position="92"/>
        <end position="102"/>
    </location>
</feature>
<proteinExistence type="predicted"/>
<evidence type="ECO:0000313" key="2">
    <source>
        <dbReference type="EMBL" id="PAV17645.1"/>
    </source>
</evidence>
<dbReference type="AlphaFoldDB" id="A0A286UDT1"/>
<sequence length="206" mass="23290">MTSIRRKYSVFPEMEEGYEDDCSENLWKDISELMLSPISIPRKEVTQCLPGHANTQREVVGHLSLRTSTAPSCISEGGNKPLRKIKSTHPIPVKDSEVRPGKSLDLMSRPEGQESSSLTGTNGSGSSNCSGSRHESSQRMSDQEARSINFLSNHKFQRRSRIKSQHYDKFKAKMVAEKLEREHRSEAGEDIIQELIDRCRELLAML</sequence>
<name>A0A286UDT1_9AGAM</name>
<reference evidence="2 3" key="1">
    <citation type="journal article" date="2017" name="Mol. Ecol.">
        <title>Comparative and population genomic landscape of Phellinus noxius: A hypervariable fungus causing root rot in trees.</title>
        <authorList>
            <person name="Chung C.L."/>
            <person name="Lee T.J."/>
            <person name="Akiba M."/>
            <person name="Lee H.H."/>
            <person name="Kuo T.H."/>
            <person name="Liu D."/>
            <person name="Ke H.M."/>
            <person name="Yokoi T."/>
            <person name="Roa M.B."/>
            <person name="Lu M.J."/>
            <person name="Chang Y.Y."/>
            <person name="Ann P.J."/>
            <person name="Tsai J.N."/>
            <person name="Chen C.Y."/>
            <person name="Tzean S.S."/>
            <person name="Ota Y."/>
            <person name="Hattori T."/>
            <person name="Sahashi N."/>
            <person name="Liou R.F."/>
            <person name="Kikuchi T."/>
            <person name="Tsai I.J."/>
        </authorList>
    </citation>
    <scope>NUCLEOTIDE SEQUENCE [LARGE SCALE GENOMIC DNA]</scope>
    <source>
        <strain evidence="2 3">FFPRI411160</strain>
    </source>
</reference>
<dbReference type="InParanoid" id="A0A286UDT1"/>
<gene>
    <name evidence="2" type="ORF">PNOK_0613100</name>
</gene>
<feature type="compositionally biased region" description="Basic and acidic residues" evidence="1">
    <location>
        <begin position="132"/>
        <end position="144"/>
    </location>
</feature>
<feature type="region of interest" description="Disordered" evidence="1">
    <location>
        <begin position="69"/>
        <end position="144"/>
    </location>
</feature>
<keyword evidence="3" id="KW-1185">Reference proteome</keyword>